<protein>
    <submittedName>
        <fullName evidence="10">Acetyl-/propionyl-coenzyme A carboxylase alpha chain</fullName>
    </submittedName>
</protein>
<evidence type="ECO:0000256" key="2">
    <source>
        <dbReference type="ARBA" id="ARBA00022598"/>
    </source>
</evidence>
<evidence type="ECO:0000256" key="1">
    <source>
        <dbReference type="ARBA" id="ARBA00001953"/>
    </source>
</evidence>
<dbReference type="PROSITE" id="PS00867">
    <property type="entry name" value="CPSASE_2"/>
    <property type="match status" value="1"/>
</dbReference>
<dbReference type="InterPro" id="IPR011054">
    <property type="entry name" value="Rudment_hybrid_motif"/>
</dbReference>
<dbReference type="GO" id="GO:0046872">
    <property type="term" value="F:metal ion binding"/>
    <property type="evidence" value="ECO:0007669"/>
    <property type="project" value="InterPro"/>
</dbReference>
<dbReference type="InterPro" id="IPR005482">
    <property type="entry name" value="Biotin_COase_C"/>
</dbReference>
<evidence type="ECO:0000259" key="7">
    <source>
        <dbReference type="PROSITE" id="PS50975"/>
    </source>
</evidence>
<dbReference type="Pfam" id="PF00289">
    <property type="entry name" value="Biotin_carb_N"/>
    <property type="match status" value="1"/>
</dbReference>
<dbReference type="InterPro" id="IPR051602">
    <property type="entry name" value="ACC_Biotin_Carboxylase"/>
</dbReference>
<dbReference type="Pfam" id="PF02785">
    <property type="entry name" value="Biotin_carb_C"/>
    <property type="match status" value="1"/>
</dbReference>
<dbReference type="PANTHER" id="PTHR48095:SF5">
    <property type="entry name" value="BLL7292 PROTEIN"/>
    <property type="match status" value="1"/>
</dbReference>
<dbReference type="Gene3D" id="2.40.50.100">
    <property type="match status" value="1"/>
</dbReference>
<dbReference type="OrthoDB" id="9803706at2"/>
<dbReference type="Pfam" id="PF00364">
    <property type="entry name" value="Biotin_lipoyl"/>
    <property type="match status" value="1"/>
</dbReference>
<dbReference type="InterPro" id="IPR011761">
    <property type="entry name" value="ATP-grasp"/>
</dbReference>
<dbReference type="PROSITE" id="PS50968">
    <property type="entry name" value="BIOTINYL_LIPOYL"/>
    <property type="match status" value="1"/>
</dbReference>
<reference evidence="10 11" key="1">
    <citation type="submission" date="2016-11" db="EMBL/GenBank/DDBJ databases">
        <title>Genome sequence of Sphingomonas jeddahensis G39.</title>
        <authorList>
            <person name="Poehlein A."/>
            <person name="Wuebbeler J.H."/>
            <person name="Steinbuechel A."/>
            <person name="Daniel R."/>
        </authorList>
    </citation>
    <scope>NUCLEOTIDE SEQUENCE [LARGE SCALE GENOMIC DNA]</scope>
    <source>
        <strain evidence="10 11">G39</strain>
    </source>
</reference>
<proteinExistence type="predicted"/>
<dbReference type="InterPro" id="IPR011053">
    <property type="entry name" value="Single_hybrid_motif"/>
</dbReference>
<dbReference type="PROSITE" id="PS50979">
    <property type="entry name" value="BC"/>
    <property type="match status" value="1"/>
</dbReference>
<gene>
    <name evidence="10" type="primary">accA1_1</name>
    <name evidence="10" type="ORF">SPHI_00260</name>
</gene>
<dbReference type="Pfam" id="PF01039">
    <property type="entry name" value="Carboxyl_trans"/>
    <property type="match status" value="1"/>
</dbReference>
<dbReference type="Pfam" id="PF02786">
    <property type="entry name" value="CPSase_L_D2"/>
    <property type="match status" value="1"/>
</dbReference>
<feature type="domain" description="ATP-grasp" evidence="7">
    <location>
        <begin position="145"/>
        <end position="347"/>
    </location>
</feature>
<dbReference type="CDD" id="cd06850">
    <property type="entry name" value="biotinyl_domain"/>
    <property type="match status" value="1"/>
</dbReference>
<dbReference type="InterPro" id="IPR011763">
    <property type="entry name" value="COA_CT_C"/>
</dbReference>
<feature type="domain" description="Biotin carboxylation" evidence="8">
    <location>
        <begin position="40"/>
        <end position="475"/>
    </location>
</feature>
<dbReference type="SUPFAM" id="SSF52096">
    <property type="entry name" value="ClpP/crotonase"/>
    <property type="match status" value="2"/>
</dbReference>
<dbReference type="EMBL" id="MPSB01000001">
    <property type="protein sequence ID" value="ONF97397.1"/>
    <property type="molecule type" value="Genomic_DNA"/>
</dbReference>
<dbReference type="InterPro" id="IPR016185">
    <property type="entry name" value="PreATP-grasp_dom_sf"/>
</dbReference>
<accession>A0A1V2EY16</accession>
<feature type="domain" description="Lipoyl-binding" evidence="6">
    <location>
        <begin position="480"/>
        <end position="558"/>
    </location>
</feature>
<organism evidence="10 11">
    <name type="scientific">Sphingomonas jeddahensis</name>
    <dbReference type="NCBI Taxonomy" id="1915074"/>
    <lineage>
        <taxon>Bacteria</taxon>
        <taxon>Pseudomonadati</taxon>
        <taxon>Pseudomonadota</taxon>
        <taxon>Alphaproteobacteria</taxon>
        <taxon>Sphingomonadales</taxon>
        <taxon>Sphingomonadaceae</taxon>
        <taxon>Sphingomonas</taxon>
    </lineage>
</organism>
<dbReference type="STRING" id="1915074.SPHI_00260"/>
<keyword evidence="3 5" id="KW-0547">Nucleotide-binding</keyword>
<evidence type="ECO:0000313" key="11">
    <source>
        <dbReference type="Proteomes" id="UP000188729"/>
    </source>
</evidence>
<dbReference type="AlphaFoldDB" id="A0A1V2EY16"/>
<evidence type="ECO:0000259" key="9">
    <source>
        <dbReference type="PROSITE" id="PS50989"/>
    </source>
</evidence>
<feature type="domain" description="CoA carboxyltransferase C-terminal" evidence="9">
    <location>
        <begin position="838"/>
        <end position="1077"/>
    </location>
</feature>
<dbReference type="Gene3D" id="3.30.470.20">
    <property type="entry name" value="ATP-grasp fold, B domain"/>
    <property type="match status" value="1"/>
</dbReference>
<dbReference type="GO" id="GO:0005524">
    <property type="term" value="F:ATP binding"/>
    <property type="evidence" value="ECO:0007669"/>
    <property type="project" value="UniProtKB-UniRule"/>
</dbReference>
<dbReference type="SUPFAM" id="SSF52440">
    <property type="entry name" value="PreATP-grasp domain"/>
    <property type="match status" value="1"/>
</dbReference>
<evidence type="ECO:0000259" key="8">
    <source>
        <dbReference type="PROSITE" id="PS50979"/>
    </source>
</evidence>
<dbReference type="InterPro" id="IPR005481">
    <property type="entry name" value="BC-like_N"/>
</dbReference>
<evidence type="ECO:0000256" key="3">
    <source>
        <dbReference type="ARBA" id="ARBA00022741"/>
    </source>
</evidence>
<evidence type="ECO:0000256" key="5">
    <source>
        <dbReference type="PROSITE-ProRule" id="PRU00409"/>
    </source>
</evidence>
<comment type="cofactor">
    <cofactor evidence="1">
        <name>biotin</name>
        <dbReference type="ChEBI" id="CHEBI:57586"/>
    </cofactor>
</comment>
<dbReference type="SMART" id="SM00878">
    <property type="entry name" value="Biotin_carb_C"/>
    <property type="match status" value="1"/>
</dbReference>
<dbReference type="GO" id="GO:0016874">
    <property type="term" value="F:ligase activity"/>
    <property type="evidence" value="ECO:0007669"/>
    <property type="project" value="UniProtKB-KW"/>
</dbReference>
<keyword evidence="4 5" id="KW-0067">ATP-binding</keyword>
<dbReference type="InterPro" id="IPR000089">
    <property type="entry name" value="Biotin_lipoyl"/>
</dbReference>
<dbReference type="Gene3D" id="3.90.226.10">
    <property type="entry name" value="2-enoyl-CoA Hydratase, Chain A, domain 1"/>
    <property type="match status" value="2"/>
</dbReference>
<evidence type="ECO:0000313" key="10">
    <source>
        <dbReference type="EMBL" id="ONF97397.1"/>
    </source>
</evidence>
<dbReference type="InterPro" id="IPR029045">
    <property type="entry name" value="ClpP/crotonase-like_dom_sf"/>
</dbReference>
<comment type="caution">
    <text evidence="10">The sequence shown here is derived from an EMBL/GenBank/DDBJ whole genome shotgun (WGS) entry which is preliminary data.</text>
</comment>
<dbReference type="PANTHER" id="PTHR48095">
    <property type="entry name" value="PYRUVATE CARBOXYLASE SUBUNIT A"/>
    <property type="match status" value="1"/>
</dbReference>
<name>A0A1V2EY16_9SPHN</name>
<dbReference type="InterPro" id="IPR005479">
    <property type="entry name" value="CPAse_ATP-bd"/>
</dbReference>
<dbReference type="PROSITE" id="PS50989">
    <property type="entry name" value="COA_CT_CTER"/>
    <property type="match status" value="1"/>
</dbReference>
<evidence type="ECO:0000259" key="6">
    <source>
        <dbReference type="PROSITE" id="PS50968"/>
    </source>
</evidence>
<keyword evidence="11" id="KW-1185">Reference proteome</keyword>
<dbReference type="InterPro" id="IPR034733">
    <property type="entry name" value="AcCoA_carboxyl_beta"/>
</dbReference>
<dbReference type="InterPro" id="IPR011764">
    <property type="entry name" value="Biotin_carboxylation_dom"/>
</dbReference>
<dbReference type="PROSITE" id="PS50975">
    <property type="entry name" value="ATP_GRASP"/>
    <property type="match status" value="1"/>
</dbReference>
<sequence length="1090" mass="114112">MPAQGGHDDFDVAVAIRSTGRKGLLPPACRLQKAGERRGAIRSLLIANRGEIAIRIARTAASLGLETVAVHSADDAEAPHIGAAKRAIALSGEGPAAYLSIDAVVAAARGAGCDAVHPGYGFLSENAAFAKACEAAGLTFVGPAPDLLALFGDKAAAKRHARAAGVPVLAEGSEATGPVIVKAVAGGGGRGIRVVHDRATLDFQLAAAGAEALAAFGSAEVMVERYIADARHIEVQLAGDNVGKIVALGTRDCTVQRRHQKLIEIAPAQALDPALAARIEQAAVRLLVGTGYTGLATAEFLVDRTLAPEHPDAFAFLEVNPRLQVEHTVTEEVTGLDLVALQLHLARGEEVPPVPTPRGVAIQLRINAETLGSDGTPRPSGGTITALDAPGGPGIRIDDAARTGLVANPRFDPLIAKLIVHAPDWTVALARARRAVAEYRIEGVATNLPLLAALLDRDEVAETTTDTSWFDRHAAELVPAAPEAAPADAESIVAPLSGVVVAIGVAVGDRVVAGTEVGTVEALKMQHAVVATRSGIVRAIAAEQGKVIQEGAVFIRIDPLDSADDRGAETKGPDPDLIRSDLAEVRARHALGLDENRPESVARRRKTGQRTARENIADLFDADSFIEYGALTIAAQRRRRSLEDLMRNTPADGLIGGIGTVNASDHGEEAAKCMGLAYDYTVLAGTQGHNNHRKTDRLLGVAADLKLPIVFYTEGGGGRPGDVDSVGATGLDVPTFRSFAALSGTAPRIGITSGYAFAGNAILFGSCDITIAARDAHIGVGGPAMIEGGGLGVFSPKEVGPAEVHWASGAIDVLAEDEADATDYARRLLSFFQGRVSGAQTPDQRLLRHVVPENRLRVFDMRQAIHGMFDVGSFVELRGGYAKGMITGLARLDGRAVGVIANDCRYLSGAVDAEGADKAARFFQLCDGFGIPIVSLCDTPGFMVGPEAEKTAPIRRASRMFIVGAALSVPIFTVVVRKAYGLGAQGMAGGSLHAGPFTVAWPTAEFGGMGLEGAVRLGYRKELDAIVNPEEREARYQQLVANSYERGKAVSVAQYLEIDAVIDPADTRAWLLRGLASAPARRSGRYVDTW</sequence>
<dbReference type="Proteomes" id="UP000188729">
    <property type="component" value="Unassembled WGS sequence"/>
</dbReference>
<dbReference type="SUPFAM" id="SSF51230">
    <property type="entry name" value="Single hybrid motif"/>
    <property type="match status" value="1"/>
</dbReference>
<dbReference type="SUPFAM" id="SSF51246">
    <property type="entry name" value="Rudiment single hybrid motif"/>
    <property type="match status" value="1"/>
</dbReference>
<keyword evidence="2" id="KW-0436">Ligase</keyword>
<evidence type="ECO:0000256" key="4">
    <source>
        <dbReference type="ARBA" id="ARBA00022840"/>
    </source>
</evidence>
<dbReference type="SUPFAM" id="SSF56059">
    <property type="entry name" value="Glutathione synthetase ATP-binding domain-like"/>
    <property type="match status" value="1"/>
</dbReference>